<evidence type="ECO:0000256" key="3">
    <source>
        <dbReference type="PIRNR" id="PIRNR002070"/>
    </source>
</evidence>
<dbReference type="PANTHER" id="PTHR10302">
    <property type="entry name" value="SINGLE-STRANDED DNA-BINDING PROTEIN"/>
    <property type="match status" value="1"/>
</dbReference>
<dbReference type="PIRSF" id="PIRSF002070">
    <property type="entry name" value="SSB"/>
    <property type="match status" value="1"/>
</dbReference>
<evidence type="ECO:0000256" key="2">
    <source>
        <dbReference type="HAMAP-Rule" id="MF_00984"/>
    </source>
</evidence>
<sequence length="111" mass="12541">MNSLRNSVRLIGNLGNDPEVINLDSGKKLAKFSIATNENYKDQKGNVVKDTQWHNIIAWGKTADIVEKYLVKGKEVAIEGKLTSRNYDDKEGVKRYVTEINCNEILMLGKE</sequence>
<dbReference type="NCBIfam" id="TIGR00621">
    <property type="entry name" value="ssb"/>
    <property type="match status" value="1"/>
</dbReference>
<dbReference type="EMBL" id="JAETXX010000001">
    <property type="protein sequence ID" value="MCF8713304.1"/>
    <property type="molecule type" value="Genomic_DNA"/>
</dbReference>
<dbReference type="CDD" id="cd04496">
    <property type="entry name" value="SSB_OBF"/>
    <property type="match status" value="1"/>
</dbReference>
<evidence type="ECO:0000313" key="5">
    <source>
        <dbReference type="Proteomes" id="UP000829517"/>
    </source>
</evidence>
<gene>
    <name evidence="4" type="primary">ssb</name>
    <name evidence="4" type="ORF">JM658_00545</name>
</gene>
<dbReference type="InterPro" id="IPR000424">
    <property type="entry name" value="Primosome_PriB/ssb"/>
</dbReference>
<evidence type="ECO:0000256" key="1">
    <source>
        <dbReference type="ARBA" id="ARBA00023125"/>
    </source>
</evidence>
<reference evidence="4 5" key="1">
    <citation type="submission" date="2021-01" db="EMBL/GenBank/DDBJ databases">
        <title>Genome sequencing of Joostella atrarenae M1-2 (= KCTC 23194).</title>
        <authorList>
            <person name="Zakaria M.R."/>
            <person name="Lam M.Q."/>
            <person name="Chong C.S."/>
        </authorList>
    </citation>
    <scope>NUCLEOTIDE SEQUENCE [LARGE SCALE GENOMIC DNA]</scope>
    <source>
        <strain evidence="4 5">M1-2</strain>
    </source>
</reference>
<dbReference type="Pfam" id="PF00436">
    <property type="entry name" value="SSB"/>
    <property type="match status" value="1"/>
</dbReference>
<evidence type="ECO:0000313" key="4">
    <source>
        <dbReference type="EMBL" id="MCF8713304.1"/>
    </source>
</evidence>
<organism evidence="4 5">
    <name type="scientific">Joostella atrarenae</name>
    <dbReference type="NCBI Taxonomy" id="679257"/>
    <lineage>
        <taxon>Bacteria</taxon>
        <taxon>Pseudomonadati</taxon>
        <taxon>Bacteroidota</taxon>
        <taxon>Flavobacteriia</taxon>
        <taxon>Flavobacteriales</taxon>
        <taxon>Flavobacteriaceae</taxon>
        <taxon>Joostella</taxon>
    </lineage>
</organism>
<dbReference type="InterPro" id="IPR012340">
    <property type="entry name" value="NA-bd_OB-fold"/>
</dbReference>
<comment type="caution">
    <text evidence="2">Lacks conserved residue(s) required for the propagation of feature annotation.</text>
</comment>
<dbReference type="GO" id="GO:0003677">
    <property type="term" value="F:DNA binding"/>
    <property type="evidence" value="ECO:0007669"/>
    <property type="project" value="UniProtKB-KW"/>
</dbReference>
<dbReference type="PANTHER" id="PTHR10302:SF0">
    <property type="entry name" value="SINGLE-STRANDED DNA-BINDING PROTEIN, MITOCHONDRIAL"/>
    <property type="match status" value="1"/>
</dbReference>
<dbReference type="Gene3D" id="2.40.50.140">
    <property type="entry name" value="Nucleic acid-binding proteins"/>
    <property type="match status" value="1"/>
</dbReference>
<comment type="caution">
    <text evidence="4">The sequence shown here is derived from an EMBL/GenBank/DDBJ whole genome shotgun (WGS) entry which is preliminary data.</text>
</comment>
<keyword evidence="5" id="KW-1185">Reference proteome</keyword>
<dbReference type="InterPro" id="IPR011344">
    <property type="entry name" value="ssDNA-bd"/>
</dbReference>
<comment type="subunit">
    <text evidence="2">Homotetramer.</text>
</comment>
<dbReference type="Proteomes" id="UP000829517">
    <property type="component" value="Unassembled WGS sequence"/>
</dbReference>
<dbReference type="RefSeq" id="WP_236957278.1">
    <property type="nucleotide sequence ID" value="NZ_JAETXX010000001.1"/>
</dbReference>
<dbReference type="SUPFAM" id="SSF50249">
    <property type="entry name" value="Nucleic acid-binding proteins"/>
    <property type="match status" value="1"/>
</dbReference>
<dbReference type="HAMAP" id="MF_00984">
    <property type="entry name" value="SSB"/>
    <property type="match status" value="1"/>
</dbReference>
<keyword evidence="1 2" id="KW-0238">DNA-binding</keyword>
<accession>A0ABS9IYP7</accession>
<dbReference type="PROSITE" id="PS50935">
    <property type="entry name" value="SSB"/>
    <property type="match status" value="1"/>
</dbReference>
<name>A0ABS9IYP7_9FLAO</name>
<proteinExistence type="inferred from homology"/>
<protein>
    <recommendedName>
        <fullName evidence="2 3">Single-stranded DNA-binding protein</fullName>
        <shortName evidence="2">SSB</shortName>
    </recommendedName>
</protein>